<feature type="compositionally biased region" description="Acidic residues" evidence="6">
    <location>
        <begin position="1131"/>
        <end position="1143"/>
    </location>
</feature>
<dbReference type="InterPro" id="IPR036600">
    <property type="entry name" value="PAH_sf"/>
</dbReference>
<evidence type="ECO:0000256" key="3">
    <source>
        <dbReference type="ARBA" id="ARBA00022737"/>
    </source>
</evidence>
<accession>A0A167M5K5</accession>
<evidence type="ECO:0000256" key="2">
    <source>
        <dbReference type="ARBA" id="ARBA00022491"/>
    </source>
</evidence>
<evidence type="ECO:0000256" key="4">
    <source>
        <dbReference type="ARBA" id="ARBA00023242"/>
    </source>
</evidence>
<dbReference type="InterPro" id="IPR031693">
    <property type="entry name" value="Sin3_C"/>
</dbReference>
<protein>
    <recommendedName>
        <fullName evidence="7">Histone deacetylase interacting domain-containing protein</fullName>
    </recommendedName>
</protein>
<dbReference type="GO" id="GO:0033698">
    <property type="term" value="C:Rpd3L complex"/>
    <property type="evidence" value="ECO:0007669"/>
    <property type="project" value="UniProtKB-ARBA"/>
</dbReference>
<dbReference type="InterPro" id="IPR003822">
    <property type="entry name" value="PAH"/>
</dbReference>
<keyword evidence="3" id="KW-0677">Repeat</keyword>
<feature type="region of interest" description="Disordered" evidence="6">
    <location>
        <begin position="1"/>
        <end position="298"/>
    </location>
</feature>
<feature type="domain" description="Histone deacetylase interacting" evidence="7">
    <location>
        <begin position="830"/>
        <end position="931"/>
    </location>
</feature>
<feature type="compositionally biased region" description="Pro residues" evidence="6">
    <location>
        <begin position="184"/>
        <end position="193"/>
    </location>
</feature>
<feature type="compositionally biased region" description="Low complexity" evidence="6">
    <location>
        <begin position="425"/>
        <end position="440"/>
    </location>
</feature>
<dbReference type="OrthoDB" id="10265969at2759"/>
<dbReference type="Pfam" id="PF02671">
    <property type="entry name" value="PAH"/>
    <property type="match status" value="2"/>
</dbReference>
<dbReference type="Proteomes" id="UP000076738">
    <property type="component" value="Unassembled WGS sequence"/>
</dbReference>
<dbReference type="Pfam" id="PF08295">
    <property type="entry name" value="Sin3_corepress"/>
    <property type="match status" value="1"/>
</dbReference>
<evidence type="ECO:0000313" key="8">
    <source>
        <dbReference type="EMBL" id="KZO96357.1"/>
    </source>
</evidence>
<name>A0A167M5K5_CALVF</name>
<feature type="compositionally biased region" description="Pro residues" evidence="6">
    <location>
        <begin position="701"/>
        <end position="718"/>
    </location>
</feature>
<feature type="compositionally biased region" description="Low complexity" evidence="6">
    <location>
        <begin position="51"/>
        <end position="75"/>
    </location>
</feature>
<dbReference type="SMART" id="SM00761">
    <property type="entry name" value="HDAC_interact"/>
    <property type="match status" value="1"/>
</dbReference>
<keyword evidence="9" id="KW-1185">Reference proteome</keyword>
<dbReference type="GO" id="GO:0000122">
    <property type="term" value="P:negative regulation of transcription by RNA polymerase II"/>
    <property type="evidence" value="ECO:0007669"/>
    <property type="project" value="TreeGrafter"/>
</dbReference>
<feature type="compositionally biased region" description="Pro residues" evidence="6">
    <location>
        <begin position="218"/>
        <end position="228"/>
    </location>
</feature>
<dbReference type="Pfam" id="PF16879">
    <property type="entry name" value="Sin3a_C"/>
    <property type="match status" value="1"/>
</dbReference>
<dbReference type="Gene3D" id="1.20.1160.11">
    <property type="entry name" value="Paired amphipathic helix"/>
    <property type="match status" value="3"/>
</dbReference>
<comment type="subcellular location">
    <subcellularLocation>
        <location evidence="1 5">Nucleus</location>
    </subcellularLocation>
</comment>
<keyword evidence="4 5" id="KW-0539">Nucleus</keyword>
<dbReference type="SUPFAM" id="SSF47762">
    <property type="entry name" value="PAH2 domain"/>
    <property type="match status" value="3"/>
</dbReference>
<feature type="compositionally biased region" description="Basic and acidic residues" evidence="6">
    <location>
        <begin position="282"/>
        <end position="297"/>
    </location>
</feature>
<evidence type="ECO:0000256" key="6">
    <source>
        <dbReference type="SAM" id="MobiDB-lite"/>
    </source>
</evidence>
<feature type="compositionally biased region" description="Low complexity" evidence="6">
    <location>
        <begin position="126"/>
        <end position="141"/>
    </location>
</feature>
<dbReference type="InterPro" id="IPR039774">
    <property type="entry name" value="Sin3-like"/>
</dbReference>
<organism evidence="8 9">
    <name type="scientific">Calocera viscosa (strain TUFC12733)</name>
    <dbReference type="NCBI Taxonomy" id="1330018"/>
    <lineage>
        <taxon>Eukaryota</taxon>
        <taxon>Fungi</taxon>
        <taxon>Dikarya</taxon>
        <taxon>Basidiomycota</taxon>
        <taxon>Agaricomycotina</taxon>
        <taxon>Dacrymycetes</taxon>
        <taxon>Dacrymycetales</taxon>
        <taxon>Dacrymycetaceae</taxon>
        <taxon>Calocera</taxon>
    </lineage>
</organism>
<dbReference type="GO" id="GO:0010628">
    <property type="term" value="P:positive regulation of gene expression"/>
    <property type="evidence" value="ECO:0007669"/>
    <property type="project" value="UniProtKB-ARBA"/>
</dbReference>
<feature type="compositionally biased region" description="Low complexity" evidence="6">
    <location>
        <begin position="13"/>
        <end position="27"/>
    </location>
</feature>
<proteinExistence type="predicted"/>
<sequence>MEDTSAHGAATAEQLPQPQQEPVQERGPAPPAQQPQLEQPSSTPVPPTLPTPASAQQHQTQTQPAQTSQLAQQAPLPTPLPQPSSFLPTRTLADSPTVTPNPPNPPSQAKPIAPRSPPRPTPPAPQQQQQQHQDATPQAPVMGPPLPPSAPVPAGPPPPPAPQHQQLQYQGPLPPPVWSHTPGLGPPPIPPPVASATHQPLPAPPERERERDRMQVDGPPPSGPPPPQQQQQQPAQTQLPGIASFGQPLTPQPLGPPPPHQPQQMHQHHPLPPSSHFVPQQHPEEAQPMKVDQEPEGRSLNVKDALTYLDQVKNEFMDRADVYNLFLDIMKDFKSSAIDTPRVIERVSQLFAGHNQLIQGFNTFLPPGYRIETMVDPSDPDKILVTTPAGTSAQHVPHGGGVRQAYGPPVPQQSSLLPPPGQGYQGLPPLQQPQQQAGHYPLPPLGQFPSPQPLLPQGPVHHTHSAPLGHHAPHFVPSAPHTPAPLLAPGSSAHYPPSAPPPAAAASAEVPINHAMNFVNEIKVRFSHEPDKYKAFLDILQTYQQRARPIAEVFQQVNELFDGQEDLIHEFQEFLPDKGRYGFEALAGESASQLASINAPGGGLEQSMRAGEGSLGAVAGARERESRRERDEREKRQREKDQKQRKKRPAAPEPPALPQGGARGGQRQPPPAKKPKTGHAKPESPPAQDRRHHHPSNHAPAPAPAPAPPAALPAPAPIQPAKQNPVAYFDRLKKHINNNGVYAELLKLLNLYTQRMFDMRVLVQRARPFFHEPGSLQYWRDFLEVLEVSERDAEGYLSGRANAALDAEIIGRDGEKLIHPLERPRLNIDQLKPHGPSYRKLPKSEINLECSGRDALCWQVLNDQWISHPTWASEEAGFSAHKKNSFEEAMHRSEEERHEFDFHIEANIRTISMLEPINQRISTMDQEEKSKLRLPPGLGGQSKGVYARIIKKVYPDTHAEVMQALQESPAIAVPVVLARLKQKDEEWRRAQREWNKVWREVEARNFYKSLDHMSATFKAEDKKRFNPKRVQEEIEALKAEQEAKMTRDANLEGAALIVPGAPGKWQFEHTMDDPSILRDVAHLVFSFMDRGSGSLSYSERTRAERLLRNWLPKIYGLDMEEFWKGYPALPEESEDEDEQEGEDGTPANLAPPPTTRANGHVRRSHHAGASGSRKKKGGRVTARAQQPHTREGTVMSEQLDVGGTATPEPGLSVDGDVDMGPAAPHPEPASSTLAVPALAGPGAHTPPPDQGNLLNEAAKPWINIVQREDGDEVMQRPLSSSDQPVEISSARDEPVPPHLAADAAPREVNGIVHDDVDMDSEGKPSANGVAGSDSSIVPLRVPDHTKTPYTKRVFFANTTFYVLYRFVEITYDRLHGLKYYNSPIWNEKPNPTAIELGLLEDTKMTDPAPSDKTNVSAEALYRHLLNQLELFLEGKLEESVLVDMSRNLYGTAAYVVVSFHSALSHISRLAKNAAEEDASKELLALFNADEARQAAIKEPPAPGTDAMRSDIRAQIVYRREAEKKIADDKQLYRLEWEAGTGRTDVMHVALLRKDDPSGEEPDGIREKWRVYIDSYSINAPTENLPKGKPNPSFLRRLLPEHSDEIKRLPGFEASSALQIRVCVRTYKLFFVAGSGEWMILHRSAADVQRLERRREERRARGVERMRAWVEGRLRRAARA</sequence>
<dbReference type="STRING" id="1330018.A0A167M5K5"/>
<feature type="compositionally biased region" description="Basic and acidic residues" evidence="6">
    <location>
        <begin position="205"/>
        <end position="215"/>
    </location>
</feature>
<dbReference type="InterPro" id="IPR013194">
    <property type="entry name" value="HDAC_interact_dom"/>
</dbReference>
<dbReference type="FunFam" id="1.20.1160.11:FF:000001">
    <property type="entry name" value="Paired amphipathic helix protein Sin3"/>
    <property type="match status" value="1"/>
</dbReference>
<feature type="compositionally biased region" description="Basic and acidic residues" evidence="6">
    <location>
        <begin position="621"/>
        <end position="642"/>
    </location>
</feature>
<evidence type="ECO:0000259" key="7">
    <source>
        <dbReference type="SMART" id="SM00761"/>
    </source>
</evidence>
<feature type="region of interest" description="Disordered" evidence="6">
    <location>
        <begin position="1130"/>
        <end position="1254"/>
    </location>
</feature>
<feature type="compositionally biased region" description="Basic residues" evidence="6">
    <location>
        <begin position="1159"/>
        <end position="1178"/>
    </location>
</feature>
<gene>
    <name evidence="8" type="ORF">CALVIDRAFT_514676</name>
</gene>
<keyword evidence="2" id="KW-0678">Repressor</keyword>
<evidence type="ECO:0000256" key="5">
    <source>
        <dbReference type="PROSITE-ProRule" id="PRU00810"/>
    </source>
</evidence>
<evidence type="ECO:0000313" key="9">
    <source>
        <dbReference type="Proteomes" id="UP000076738"/>
    </source>
</evidence>
<dbReference type="PANTHER" id="PTHR12346:SF0">
    <property type="entry name" value="SIN3A, ISOFORM G"/>
    <property type="match status" value="1"/>
</dbReference>
<dbReference type="FunFam" id="1.20.1160.11:FF:000003">
    <property type="entry name" value="Paired amphipathic helix SIN3-like protein"/>
    <property type="match status" value="1"/>
</dbReference>
<evidence type="ECO:0000256" key="1">
    <source>
        <dbReference type="ARBA" id="ARBA00004123"/>
    </source>
</evidence>
<feature type="region of interest" description="Disordered" evidence="6">
    <location>
        <begin position="614"/>
        <end position="719"/>
    </location>
</feature>
<feature type="region of interest" description="Disordered" evidence="6">
    <location>
        <begin position="384"/>
        <end position="506"/>
    </location>
</feature>
<dbReference type="EMBL" id="KV417284">
    <property type="protein sequence ID" value="KZO96357.1"/>
    <property type="molecule type" value="Genomic_DNA"/>
</dbReference>
<feature type="region of interest" description="Disordered" evidence="6">
    <location>
        <begin position="1269"/>
        <end position="1339"/>
    </location>
</feature>
<feature type="compositionally biased region" description="Pro residues" evidence="6">
    <location>
        <begin position="250"/>
        <end position="261"/>
    </location>
</feature>
<dbReference type="PANTHER" id="PTHR12346">
    <property type="entry name" value="SIN3B-RELATED"/>
    <property type="match status" value="1"/>
</dbReference>
<dbReference type="PROSITE" id="PS51477">
    <property type="entry name" value="PAH"/>
    <property type="match status" value="2"/>
</dbReference>
<dbReference type="GO" id="GO:0003714">
    <property type="term" value="F:transcription corepressor activity"/>
    <property type="evidence" value="ECO:0007669"/>
    <property type="project" value="InterPro"/>
</dbReference>
<feature type="compositionally biased region" description="Pro residues" evidence="6">
    <location>
        <begin position="441"/>
        <end position="456"/>
    </location>
</feature>
<feature type="compositionally biased region" description="Pro residues" evidence="6">
    <location>
        <begin position="99"/>
        <end position="125"/>
    </location>
</feature>
<reference evidence="8 9" key="1">
    <citation type="journal article" date="2016" name="Mol. Biol. Evol.">
        <title>Comparative Genomics of Early-Diverging Mushroom-Forming Fungi Provides Insights into the Origins of Lignocellulose Decay Capabilities.</title>
        <authorList>
            <person name="Nagy L.G."/>
            <person name="Riley R."/>
            <person name="Tritt A."/>
            <person name="Adam C."/>
            <person name="Daum C."/>
            <person name="Floudas D."/>
            <person name="Sun H."/>
            <person name="Yadav J.S."/>
            <person name="Pangilinan J."/>
            <person name="Larsson K.H."/>
            <person name="Matsuura K."/>
            <person name="Barry K."/>
            <person name="Labutti K."/>
            <person name="Kuo R."/>
            <person name="Ohm R.A."/>
            <person name="Bhattacharya S.S."/>
            <person name="Shirouzu T."/>
            <person name="Yoshinaga Y."/>
            <person name="Martin F.M."/>
            <person name="Grigoriev I.V."/>
            <person name="Hibbett D.S."/>
        </authorList>
    </citation>
    <scope>NUCLEOTIDE SEQUENCE [LARGE SCALE GENOMIC DNA]</scope>
    <source>
        <strain evidence="8 9">TUFC12733</strain>
    </source>
</reference>
<feature type="compositionally biased region" description="Pro residues" evidence="6">
    <location>
        <begin position="142"/>
        <end position="162"/>
    </location>
</feature>
<feature type="compositionally biased region" description="Low complexity" evidence="6">
    <location>
        <begin position="229"/>
        <end position="241"/>
    </location>
</feature>